<keyword evidence="2" id="KW-0040">ANK repeat</keyword>
<dbReference type="Gene3D" id="1.25.40.20">
    <property type="entry name" value="Ankyrin repeat-containing domain"/>
    <property type="match status" value="5"/>
</dbReference>
<keyword evidence="1" id="KW-0677">Repeat</keyword>
<evidence type="ECO:0000256" key="1">
    <source>
        <dbReference type="ARBA" id="ARBA00022737"/>
    </source>
</evidence>
<dbReference type="PANTHER" id="PTHR24188">
    <property type="entry name" value="ANKYRIN REPEAT PROTEIN"/>
    <property type="match status" value="1"/>
</dbReference>
<keyword evidence="4" id="KW-1185">Reference proteome</keyword>
<dbReference type="Pfam" id="PF12796">
    <property type="entry name" value="Ank_2"/>
    <property type="match status" value="1"/>
</dbReference>
<protein>
    <submittedName>
        <fullName evidence="3">Uncharacterized protein</fullName>
    </submittedName>
</protein>
<gene>
    <name evidence="3" type="ORF">CAL20_13670</name>
</gene>
<name>A0A261U4X4_9BORD</name>
<dbReference type="AlphaFoldDB" id="A0A261U4X4"/>
<sequence>MDIDPIFANAPSTLTPADLYHCPNKEEASGDIFRAIESADIRAVRAMLDDPHVDLNVENDSAQNPLHYAVSIGNNEAALALIEKCGGDHNFVNACDRYGYTPLMRASENNNIALMVALIRVRAAIINGHDVNCSPSMLTAKRTAISKAFILQDAKGNVFAALLIAATRGNISAAESFIAAEADPSAALCSVSICGSLHEAATLVAAGADPSHALMTAAFGSLDSAKNRAKAVQMLLSVGADLSTALAYAVAANQIVSVRILLFLGADGAHALVSAVQDRDAKGTALLIDAGADASTALERFAELNDVESLKFMVAERADVRTALKTLAANDRANAVKALLAVAEKSAAVVLTSVVEGRNKAAVTALISAGAPTYDVMLAFVQRRDIAALRLLIASGADPSELLMHNLKAGKLLNAAILLASGADASLALQRAESNDSVALAETLTAVRSEVSLVLNEVGVPDNTAVVAKLLAIREPRLSLQRASHQSAGVALRDLQALVRNTTVGATALGFALYSGDWKNIKSLSQGFPEAARKTLALALEERDATAAQLLIAAGVGYSALFRAAAERGDVATLAFLINAGVDRPRALKLLIAEELAHLAKALIQNEGVDYLDVLKELTESGMPGALKWFIPDMVDGSDALIRAIKNNDDALISALLSAGADSAKALVNVIGKADIKAARALVKYGVDMSAALAYAMAANQKGAAQVLIMMGAEVSVALMYALKSGQAKAADALVDTGADYVDALVQATGRGDLRVAVLCMQKGANQAAALRIAAVNSQPSAARVLVVGGADIRLALSGTAAHDGLTAVTTMLAAGVDMPLLLLHAAVSGWPDAVRALITRGADLSVALAYAIDDGSQAAIRALLLLGADGTTALISAIDNGKYKEAQSLLQAGLDPLVVVKQAVERGLLNVVQWLVNETADVSAVMRKLAQSGDIRAIKLWSDAGGDTYMVELLLELAKAGNVPAIKSLIDAGQNSVIALTDTVIKKDLRTAAMLIAAGADISGVLRSTPKRRLDERKAFIEAAKREMTVLSLGMATAPTARDANSLLLIKPSDRGTRGGSHDATVMVTRGARLVDAYEAVMRTAQPGDQYWREMLSAAGVDAAAALGIAISKGHIVAVRELVSLGIDPTVAMKDAVTGEYMAHPAVFRLFGADLSAVLMHAAAISNQYAVEQLIGMGVDAAAAIRHADERGDWKAMNLLTSASAAQKSRH</sequence>
<proteinExistence type="predicted"/>
<dbReference type="Proteomes" id="UP000216885">
    <property type="component" value="Unassembled WGS sequence"/>
</dbReference>
<dbReference type="EMBL" id="NEVQ01000013">
    <property type="protein sequence ID" value="OZI56472.1"/>
    <property type="molecule type" value="Genomic_DNA"/>
</dbReference>
<dbReference type="InterPro" id="IPR036770">
    <property type="entry name" value="Ankyrin_rpt-contain_sf"/>
</dbReference>
<evidence type="ECO:0000313" key="4">
    <source>
        <dbReference type="Proteomes" id="UP000216885"/>
    </source>
</evidence>
<comment type="caution">
    <text evidence="3">The sequence shown here is derived from an EMBL/GenBank/DDBJ whole genome shotgun (WGS) entry which is preliminary data.</text>
</comment>
<dbReference type="SUPFAM" id="SSF48403">
    <property type="entry name" value="Ankyrin repeat"/>
    <property type="match status" value="3"/>
</dbReference>
<dbReference type="RefSeq" id="WP_094838134.1">
    <property type="nucleotide sequence ID" value="NZ_NEVQ01000013.1"/>
</dbReference>
<reference evidence="3 4" key="1">
    <citation type="submission" date="2017-05" db="EMBL/GenBank/DDBJ databases">
        <title>Complete and WGS of Bordetella genogroups.</title>
        <authorList>
            <person name="Spilker T."/>
            <person name="LiPuma J."/>
        </authorList>
    </citation>
    <scope>NUCLEOTIDE SEQUENCE [LARGE SCALE GENOMIC DNA]</scope>
    <source>
        <strain evidence="3 4">AU9919</strain>
    </source>
</reference>
<dbReference type="PANTHER" id="PTHR24188:SF29">
    <property type="entry name" value="GH09064P"/>
    <property type="match status" value="1"/>
</dbReference>
<dbReference type="InterPro" id="IPR002110">
    <property type="entry name" value="Ankyrin_rpt"/>
</dbReference>
<dbReference type="SMART" id="SM00248">
    <property type="entry name" value="ANK"/>
    <property type="match status" value="14"/>
</dbReference>
<evidence type="ECO:0000256" key="2">
    <source>
        <dbReference type="ARBA" id="ARBA00023043"/>
    </source>
</evidence>
<evidence type="ECO:0000313" key="3">
    <source>
        <dbReference type="EMBL" id="OZI56472.1"/>
    </source>
</evidence>
<organism evidence="3 4">
    <name type="scientific">Bordetella genomosp. 4</name>
    <dbReference type="NCBI Taxonomy" id="463044"/>
    <lineage>
        <taxon>Bacteria</taxon>
        <taxon>Pseudomonadati</taxon>
        <taxon>Pseudomonadota</taxon>
        <taxon>Betaproteobacteria</taxon>
        <taxon>Burkholderiales</taxon>
        <taxon>Alcaligenaceae</taxon>
        <taxon>Bordetella</taxon>
    </lineage>
</organism>
<accession>A0A261U4X4</accession>